<comment type="caution">
    <text evidence="1">The sequence shown here is derived from an EMBL/GenBank/DDBJ whole genome shotgun (WGS) entry which is preliminary data.</text>
</comment>
<dbReference type="SUPFAM" id="SSF53182">
    <property type="entry name" value="Pyrrolidone carboxyl peptidase (pyroglutamate aminopeptidase)"/>
    <property type="match status" value="1"/>
</dbReference>
<evidence type="ECO:0000313" key="2">
    <source>
        <dbReference type="Proteomes" id="UP000308730"/>
    </source>
</evidence>
<gene>
    <name evidence="1" type="ORF">EUX98_g7443</name>
</gene>
<evidence type="ECO:0000313" key="1">
    <source>
        <dbReference type="EMBL" id="THH26739.1"/>
    </source>
</evidence>
<dbReference type="OrthoDB" id="407146at2759"/>
<feature type="non-terminal residue" evidence="1">
    <location>
        <position position="104"/>
    </location>
</feature>
<protein>
    <recommendedName>
        <fullName evidence="3">Peptidase C15, pyroglutamyl peptidase I-like protein</fullName>
    </recommendedName>
</protein>
<dbReference type="Proteomes" id="UP000308730">
    <property type="component" value="Unassembled WGS sequence"/>
</dbReference>
<organism evidence="1 2">
    <name type="scientific">Antrodiella citrinella</name>
    <dbReference type="NCBI Taxonomy" id="2447956"/>
    <lineage>
        <taxon>Eukaryota</taxon>
        <taxon>Fungi</taxon>
        <taxon>Dikarya</taxon>
        <taxon>Basidiomycota</taxon>
        <taxon>Agaricomycotina</taxon>
        <taxon>Agaricomycetes</taxon>
        <taxon>Polyporales</taxon>
        <taxon>Steccherinaceae</taxon>
        <taxon>Antrodiella</taxon>
    </lineage>
</organism>
<proteinExistence type="predicted"/>
<dbReference type="InterPro" id="IPR036440">
    <property type="entry name" value="Peptidase_C15-like_sf"/>
</dbReference>
<dbReference type="EMBL" id="SGPM01000315">
    <property type="protein sequence ID" value="THH26739.1"/>
    <property type="molecule type" value="Genomic_DNA"/>
</dbReference>
<keyword evidence="2" id="KW-1185">Reference proteome</keyword>
<accession>A0A4S4MLT0</accession>
<dbReference type="Gene3D" id="3.40.630.20">
    <property type="entry name" value="Peptidase C15, pyroglutamyl peptidase I-like"/>
    <property type="match status" value="1"/>
</dbReference>
<reference evidence="1 2" key="1">
    <citation type="submission" date="2019-02" db="EMBL/GenBank/DDBJ databases">
        <title>Genome sequencing of the rare red list fungi Antrodiella citrinella (Flaviporus citrinellus).</title>
        <authorList>
            <person name="Buettner E."/>
            <person name="Kellner H."/>
        </authorList>
    </citation>
    <scope>NUCLEOTIDE SEQUENCE [LARGE SCALE GENOMIC DNA]</scope>
    <source>
        <strain evidence="1 2">DSM 108506</strain>
    </source>
</reference>
<dbReference type="AlphaFoldDB" id="A0A4S4MLT0"/>
<sequence length="104" mass="11649">MSSFQSIEVSPHAIRVLITGFGPFSKYNENPSWLAVKPLHNTILFTQPESNPVPYNDQMMTDEDVNMPPAPQEIHITSLEIPVTYKSVRTTVPGLHARPPILPQ</sequence>
<evidence type="ECO:0008006" key="3">
    <source>
        <dbReference type="Google" id="ProtNLM"/>
    </source>
</evidence>
<name>A0A4S4MLT0_9APHY</name>